<dbReference type="InterPro" id="IPR007246">
    <property type="entry name" value="Gaa1"/>
</dbReference>
<keyword evidence="1" id="KW-0812">Transmembrane</keyword>
<feature type="transmembrane region" description="Helical" evidence="1">
    <location>
        <begin position="395"/>
        <end position="419"/>
    </location>
</feature>
<name>A0A060SWX8_BLAAD</name>
<keyword evidence="1" id="KW-1133">Transmembrane helix</keyword>
<reference evidence="2" key="1">
    <citation type="submission" date="2014-02" db="EMBL/GenBank/DDBJ databases">
        <authorList>
            <person name="Genoscope - CEA"/>
        </authorList>
    </citation>
    <scope>NUCLEOTIDE SEQUENCE</scope>
    <source>
        <strain evidence="2">LS3</strain>
    </source>
</reference>
<feature type="transmembrane region" description="Helical" evidence="1">
    <location>
        <begin position="507"/>
        <end position="526"/>
    </location>
</feature>
<dbReference type="EMBL" id="HG937691">
    <property type="protein sequence ID" value="CDP33193.1"/>
    <property type="molecule type" value="Genomic_DNA"/>
</dbReference>
<feature type="transmembrane region" description="Helical" evidence="1">
    <location>
        <begin position="360"/>
        <end position="383"/>
    </location>
</feature>
<organism evidence="2">
    <name type="scientific">Blastobotrys adeninivorans</name>
    <name type="common">Yeast</name>
    <name type="synonym">Arxula adeninivorans</name>
    <dbReference type="NCBI Taxonomy" id="409370"/>
    <lineage>
        <taxon>Eukaryota</taxon>
        <taxon>Fungi</taxon>
        <taxon>Dikarya</taxon>
        <taxon>Ascomycota</taxon>
        <taxon>Saccharomycotina</taxon>
        <taxon>Dipodascomycetes</taxon>
        <taxon>Dipodascales</taxon>
        <taxon>Trichomonascaceae</taxon>
        <taxon>Blastobotrys</taxon>
    </lineage>
</organism>
<sequence length="591" mass="65691">MGLFEKFQRKASKLGLTPKAIKFLPYLSLFIAVCGVGWLFVLPIEGQYRNTYISENALMPAQVFSYFRESEWHITRGYREEIKLLESASEQERTDAVVQWFRDIGIKPFTHSWDVSYGSQSFNGTNVYGILHAPRGDSSEAMALVAPWINRNGEYNTGGVALLAALARYFTNWSVWSKNIILVVPSDSHFALRSWVSAYHTDLENTAGDIEGAVVLDYPRGHDYVEQVEISYDGLNGQLPNLDLFNTATIIANHEGMKVVIQDMDVGYSKYMDRAKTLVRGIFSQLLAGINGRLAGGENFSGWKIDTITLRARGDKGPADITSFGRIAEQTLRSINNLLEHFHQSFFFYLLLTPKKFVSIATYLPSALLVANSFPIMAIYKLVMADRTATTYHTVALPVAILTAVFMSSAAIGFGALYADPKNCRPLVTGIVATSYGVMAVGSLLPTPPLVHRSAIQHTQAYSFILHGLFLTTLAMVNFAMALVIGVLTVPLAWIRSPSPTVVARRQTALLLLSCPWTAILAFATYKSHFQARPLIECFFELFDGLFWSWRGLHVYTWAIIVGIWLPVWIIGVIVSAVQATPDVSPEKKNA</sequence>
<dbReference type="AlphaFoldDB" id="A0A060SWX8"/>
<evidence type="ECO:0000313" key="2">
    <source>
        <dbReference type="EMBL" id="CDP33193.1"/>
    </source>
</evidence>
<protein>
    <submittedName>
        <fullName evidence="2">ARAD1A03806p</fullName>
    </submittedName>
</protein>
<reference evidence="2" key="2">
    <citation type="submission" date="2014-06" db="EMBL/GenBank/DDBJ databases">
        <title>The complete genome of Blastobotrys (Arxula) adeninivorans LS3 - a yeast of biotechnological interest.</title>
        <authorList>
            <person name="Kunze G."/>
            <person name="Gaillardin C."/>
            <person name="Czernicka M."/>
            <person name="Durrens P."/>
            <person name="Martin T."/>
            <person name="Boer E."/>
            <person name="Gabaldon T."/>
            <person name="Cruz J."/>
            <person name="Talla E."/>
            <person name="Marck C."/>
            <person name="Goffeau A."/>
            <person name="Barbe V."/>
            <person name="Baret P."/>
            <person name="Baronian K."/>
            <person name="Beier S."/>
            <person name="Bleykasten C."/>
            <person name="Bode R."/>
            <person name="Casaregola S."/>
            <person name="Despons L."/>
            <person name="Fairhead C."/>
            <person name="Giersberg M."/>
            <person name="Gierski P."/>
            <person name="Hahnel U."/>
            <person name="Hartmann A."/>
            <person name="Jankowska D."/>
            <person name="Jubin C."/>
            <person name="Jung P."/>
            <person name="Lafontaine I."/>
            <person name="Leh-Louis V."/>
            <person name="Lemaire M."/>
            <person name="Marcet-Houben M."/>
            <person name="Mascher M."/>
            <person name="Morel G."/>
            <person name="Richard G.-F."/>
            <person name="Riechen J."/>
            <person name="Sacerdot C."/>
            <person name="Sarkar A."/>
            <person name="Savel G."/>
            <person name="Schacherer J."/>
            <person name="Sherman D."/>
            <person name="Straub M.-L."/>
            <person name="Stein N."/>
            <person name="Thierry A."/>
            <person name="Trautwein-Schult A."/>
            <person name="Westhof E."/>
            <person name="Worch S."/>
            <person name="Dujon B."/>
            <person name="Souciet J.-L."/>
            <person name="Wincker P."/>
            <person name="Scholz U."/>
            <person name="Neuveglise N."/>
        </authorList>
    </citation>
    <scope>NUCLEOTIDE SEQUENCE</scope>
    <source>
        <strain evidence="2">LS3</strain>
    </source>
</reference>
<evidence type="ECO:0000256" key="1">
    <source>
        <dbReference type="SAM" id="Phobius"/>
    </source>
</evidence>
<dbReference type="PANTHER" id="PTHR13304:SF0">
    <property type="entry name" value="GLYCOSYLPHOSPHATIDYLINOSITOL ANCHOR ATTACHMENT 1 PROTEIN"/>
    <property type="match status" value="1"/>
</dbReference>
<proteinExistence type="predicted"/>
<gene>
    <name evidence="2" type="ORF">GNLVRS02_ARAD1A03806g</name>
</gene>
<feature type="transmembrane region" description="Helical" evidence="1">
    <location>
        <begin position="555"/>
        <end position="578"/>
    </location>
</feature>
<keyword evidence="1" id="KW-0472">Membrane</keyword>
<feature type="transmembrane region" description="Helical" evidence="1">
    <location>
        <begin position="465"/>
        <end position="495"/>
    </location>
</feature>
<feature type="transmembrane region" description="Helical" evidence="1">
    <location>
        <begin position="23"/>
        <end position="42"/>
    </location>
</feature>
<dbReference type="Pfam" id="PF04114">
    <property type="entry name" value="Gaa1"/>
    <property type="match status" value="1"/>
</dbReference>
<feature type="transmembrane region" description="Helical" evidence="1">
    <location>
        <begin position="426"/>
        <end position="445"/>
    </location>
</feature>
<dbReference type="PANTHER" id="PTHR13304">
    <property type="entry name" value="GLYCOSYLPHOSPHATIDYLINOSITOL ANCHOR ATTACHMENT 1 PROTEIN"/>
    <property type="match status" value="1"/>
</dbReference>
<dbReference type="GO" id="GO:0016255">
    <property type="term" value="P:attachment of GPI anchor to protein"/>
    <property type="evidence" value="ECO:0007669"/>
    <property type="project" value="TreeGrafter"/>
</dbReference>
<dbReference type="GO" id="GO:0042765">
    <property type="term" value="C:GPI-anchor transamidase complex"/>
    <property type="evidence" value="ECO:0007669"/>
    <property type="project" value="InterPro"/>
</dbReference>
<accession>A0A060SWX8</accession>
<dbReference type="PhylomeDB" id="A0A060SWX8"/>
<dbReference type="PIRSF" id="PIRSF036762">
    <property type="entry name" value="GAA1"/>
    <property type="match status" value="1"/>
</dbReference>